<accession>A0A2J6TLD3</accession>
<dbReference type="AlphaFoldDB" id="A0A2J6TLD3"/>
<reference evidence="1 2" key="1">
    <citation type="submission" date="2016-04" db="EMBL/GenBank/DDBJ databases">
        <title>A degradative enzymes factory behind the ericoid mycorrhizal symbiosis.</title>
        <authorList>
            <consortium name="DOE Joint Genome Institute"/>
            <person name="Martino E."/>
            <person name="Morin E."/>
            <person name="Grelet G."/>
            <person name="Kuo A."/>
            <person name="Kohler A."/>
            <person name="Daghino S."/>
            <person name="Barry K."/>
            <person name="Choi C."/>
            <person name="Cichocki N."/>
            <person name="Clum A."/>
            <person name="Copeland A."/>
            <person name="Hainaut M."/>
            <person name="Haridas S."/>
            <person name="Labutti K."/>
            <person name="Lindquist E."/>
            <person name="Lipzen A."/>
            <person name="Khouja H.-R."/>
            <person name="Murat C."/>
            <person name="Ohm R."/>
            <person name="Olson A."/>
            <person name="Spatafora J."/>
            <person name="Veneault-Fourrey C."/>
            <person name="Henrissat B."/>
            <person name="Grigoriev I."/>
            <person name="Martin F."/>
            <person name="Perotto S."/>
        </authorList>
    </citation>
    <scope>NUCLEOTIDE SEQUENCE [LARGE SCALE GENOMIC DNA]</scope>
    <source>
        <strain evidence="1 2">E</strain>
    </source>
</reference>
<name>A0A2J6TLD3_9HELO</name>
<dbReference type="GeneID" id="36585929"/>
<feature type="non-terminal residue" evidence="1">
    <location>
        <position position="558"/>
    </location>
</feature>
<dbReference type="InParanoid" id="A0A2J6TLD3"/>
<dbReference type="EMBL" id="KZ613779">
    <property type="protein sequence ID" value="PMD63792.1"/>
    <property type="molecule type" value="Genomic_DNA"/>
</dbReference>
<dbReference type="RefSeq" id="XP_024740696.1">
    <property type="nucleotide sequence ID" value="XM_024877852.1"/>
</dbReference>
<dbReference type="OrthoDB" id="3538597at2759"/>
<evidence type="ECO:0000313" key="1">
    <source>
        <dbReference type="EMBL" id="PMD63792.1"/>
    </source>
</evidence>
<proteinExistence type="predicted"/>
<protein>
    <submittedName>
        <fullName evidence="1">Uncharacterized protein</fullName>
    </submittedName>
</protein>
<dbReference type="Proteomes" id="UP000235371">
    <property type="component" value="Unassembled WGS sequence"/>
</dbReference>
<sequence>MTGNRNERQHLRELGVVFLTAILPGQFPSHLLNTFQTIRSFRKFDLSTFRSSGTSISPERVLWRSEIMDRTEEIVEIAMTVIADATAECEGRLRLEPEVLRRFYMIIDPSEACKNRLWRSEIEAVVESPGRIAQSLATRRPKRHPCHCPPGERLPYLNKIFSSRADEMVSIDLSKNDSDKRRRRPDRIIGFQETRSFSRRLEKYDLMAGQSGNEAGNITLWETVESTVLNHKGNSLLFPFLIIEAKSRHGAPFDYCNLQTAAPILKMLKMQEDLQKKSNMTLEYGGPLVWYISYRGEDWRLSGCYVSDKPDEPLYASSTSMIVCDTANLYQEIVTLWTGQLNDVESALQFLLIIDYIFDWARDIYKPSLISQLNMLASEPSENHGHIHDDLSSRIDTDSDILSLRGPKQPKTIEVLGASLENDTDMVPDEERILMNWATYDSESAVLRPACIVQNLFRCLFVTKANIDELFSAVHKPYTVKQLAKYATNTLDDWRTVLVSEDVLDSMEEVWTNRVRRKKPQHIPESRLFASIVYHTVVTRDWELQRIIYCLAFDEEAL</sequence>
<evidence type="ECO:0000313" key="2">
    <source>
        <dbReference type="Proteomes" id="UP000235371"/>
    </source>
</evidence>
<organism evidence="1 2">
    <name type="scientific">Hyaloscypha bicolor E</name>
    <dbReference type="NCBI Taxonomy" id="1095630"/>
    <lineage>
        <taxon>Eukaryota</taxon>
        <taxon>Fungi</taxon>
        <taxon>Dikarya</taxon>
        <taxon>Ascomycota</taxon>
        <taxon>Pezizomycotina</taxon>
        <taxon>Leotiomycetes</taxon>
        <taxon>Helotiales</taxon>
        <taxon>Hyaloscyphaceae</taxon>
        <taxon>Hyaloscypha</taxon>
        <taxon>Hyaloscypha bicolor</taxon>
    </lineage>
</organism>
<keyword evidence="2" id="KW-1185">Reference proteome</keyword>
<gene>
    <name evidence="1" type="ORF">K444DRAFT_584149</name>
</gene>